<feature type="transmembrane region" description="Helical" evidence="2">
    <location>
        <begin position="68"/>
        <end position="88"/>
    </location>
</feature>
<dbReference type="STRING" id="238.BBD35_14660"/>
<keyword evidence="2" id="KW-1133">Transmembrane helix</keyword>
<keyword evidence="4" id="KW-0540">Nuclease</keyword>
<keyword evidence="4" id="KW-0269">Exonuclease</keyword>
<comment type="caution">
    <text evidence="4">The sequence shown here is derived from an EMBL/GenBank/DDBJ whole genome shotgun (WGS) entry which is preliminary data.</text>
</comment>
<evidence type="ECO:0000256" key="2">
    <source>
        <dbReference type="SAM" id="Phobius"/>
    </source>
</evidence>
<dbReference type="InterPro" id="IPR005135">
    <property type="entry name" value="Endo/exonuclease/phosphatase"/>
</dbReference>
<evidence type="ECO:0000259" key="3">
    <source>
        <dbReference type="Pfam" id="PF03372"/>
    </source>
</evidence>
<name>A0A1V3U0Z3_ELIME</name>
<feature type="domain" description="Endonuclease/exonuclease/phosphatase" evidence="3">
    <location>
        <begin position="111"/>
        <end position="314"/>
    </location>
</feature>
<dbReference type="GO" id="GO:0004519">
    <property type="term" value="F:endonuclease activity"/>
    <property type="evidence" value="ECO:0007669"/>
    <property type="project" value="UniProtKB-KW"/>
</dbReference>
<reference evidence="4 5" key="1">
    <citation type="submission" date="2016-11" db="EMBL/GenBank/DDBJ databases">
        <title>Genome sequence and comparative genomic analysis of clinical strain Elizabethkingia meningoseptica 61421 PRCM.</title>
        <authorList>
            <person name="Wang M."/>
            <person name="Hu S."/>
            <person name="Cao L."/>
            <person name="Jiang T."/>
            <person name="Zhou Y."/>
            <person name="Ming D."/>
        </authorList>
    </citation>
    <scope>NUCLEOTIDE SEQUENCE [LARGE SCALE GENOMIC DNA]</scope>
    <source>
        <strain evidence="4 5">61421 PRCM</strain>
    </source>
</reference>
<organism evidence="4 5">
    <name type="scientific">Elizabethkingia meningoseptica</name>
    <name type="common">Chryseobacterium meningosepticum</name>
    <dbReference type="NCBI Taxonomy" id="238"/>
    <lineage>
        <taxon>Bacteria</taxon>
        <taxon>Pseudomonadati</taxon>
        <taxon>Bacteroidota</taxon>
        <taxon>Flavobacteriia</taxon>
        <taxon>Flavobacteriales</taxon>
        <taxon>Weeksellaceae</taxon>
        <taxon>Elizabethkingia</taxon>
    </lineage>
</organism>
<dbReference type="Proteomes" id="UP000188947">
    <property type="component" value="Unassembled WGS sequence"/>
</dbReference>
<dbReference type="SUPFAM" id="SSF56219">
    <property type="entry name" value="DNase I-like"/>
    <property type="match status" value="1"/>
</dbReference>
<keyword evidence="2" id="KW-0472">Membrane</keyword>
<evidence type="ECO:0000256" key="1">
    <source>
        <dbReference type="SAM" id="MobiDB-lite"/>
    </source>
</evidence>
<evidence type="ECO:0000313" key="5">
    <source>
        <dbReference type="Proteomes" id="UP000188947"/>
    </source>
</evidence>
<feature type="transmembrane region" description="Helical" evidence="2">
    <location>
        <begin position="6"/>
        <end position="25"/>
    </location>
</feature>
<dbReference type="OrthoDB" id="9796594at2"/>
<keyword evidence="4" id="KW-0255">Endonuclease</keyword>
<dbReference type="AlphaFoldDB" id="A0A1V3U0Z3"/>
<keyword evidence="2" id="KW-0812">Transmembrane</keyword>
<keyword evidence="5" id="KW-1185">Reference proteome</keyword>
<accession>A0A1V3U0Z3</accession>
<gene>
    <name evidence="4" type="ORF">BMF97_07450</name>
</gene>
<dbReference type="GO" id="GO:0004527">
    <property type="term" value="F:exonuclease activity"/>
    <property type="evidence" value="ECO:0007669"/>
    <property type="project" value="UniProtKB-KW"/>
</dbReference>
<keyword evidence="4" id="KW-0378">Hydrolase</keyword>
<dbReference type="GeneID" id="48545632"/>
<dbReference type="InterPro" id="IPR036691">
    <property type="entry name" value="Endo/exonu/phosph_ase_sf"/>
</dbReference>
<dbReference type="KEGG" id="emg:BBD33_12345"/>
<sequence length="357" mass="41359">MQPVLQIIFEVLSVLSILSVLIPFIKNDYWTFRVFDYPRFQKFCILSILTILWFFLFPESDNFQKILLGLQVLCIFYLIFLIVPYTFLGKKMIEKTLPDANEKPLNLLVCNVYQDNTEYGKLSRLIKAKDPDVVFLLETDENWKKGIEDVTDSFPFKIEVPLDNTYGLLFYSKLKLLHSEIKYLISTEIPSIVADIEYNGKPVRLYGIHPTPPVPQENEESTERDAEILLVGKQAKEYKKPAIVFGDLNDVAWSHTTKLFLKTSGLLDARRGRGMFNTFHVKYWFLRWPLDHFFVSAHFRLVNMKVEKSVGSDHFPISISLVLRSPDNSQKFDADAEDHVEAQEKIEEGKEKGDASN</sequence>
<protein>
    <submittedName>
        <fullName evidence="4">Endonuclease/exonuclease/phosphatase</fullName>
    </submittedName>
</protein>
<proteinExistence type="predicted"/>
<feature type="transmembrane region" description="Helical" evidence="2">
    <location>
        <begin position="37"/>
        <end position="56"/>
    </location>
</feature>
<dbReference type="Gene3D" id="3.60.10.10">
    <property type="entry name" value="Endonuclease/exonuclease/phosphatase"/>
    <property type="match status" value="1"/>
</dbReference>
<dbReference type="eggNOG" id="COG3021">
    <property type="taxonomic scope" value="Bacteria"/>
</dbReference>
<dbReference type="EMBL" id="MPOG01000008">
    <property type="protein sequence ID" value="OOH96178.1"/>
    <property type="molecule type" value="Genomic_DNA"/>
</dbReference>
<dbReference type="RefSeq" id="WP_016198050.1">
    <property type="nucleotide sequence ID" value="NZ_CP014338.1"/>
</dbReference>
<feature type="region of interest" description="Disordered" evidence="1">
    <location>
        <begin position="330"/>
        <end position="357"/>
    </location>
</feature>
<dbReference type="Pfam" id="PF03372">
    <property type="entry name" value="Exo_endo_phos"/>
    <property type="match status" value="1"/>
</dbReference>
<evidence type="ECO:0000313" key="4">
    <source>
        <dbReference type="EMBL" id="OOH96178.1"/>
    </source>
</evidence>